<reference evidence="3 4" key="1">
    <citation type="journal article" date="2022" name="Allergy">
        <title>Genome assembly and annotation of Periplaneta americana reveal a comprehensive cockroach allergen profile.</title>
        <authorList>
            <person name="Wang L."/>
            <person name="Xiong Q."/>
            <person name="Saelim N."/>
            <person name="Wang L."/>
            <person name="Nong W."/>
            <person name="Wan A.T."/>
            <person name="Shi M."/>
            <person name="Liu X."/>
            <person name="Cao Q."/>
            <person name="Hui J.H.L."/>
            <person name="Sookrung N."/>
            <person name="Leung T.F."/>
            <person name="Tungtrongchitr A."/>
            <person name="Tsui S.K.W."/>
        </authorList>
    </citation>
    <scope>NUCLEOTIDE SEQUENCE [LARGE SCALE GENOMIC DNA]</scope>
    <source>
        <strain evidence="3">PWHHKU_190912</strain>
    </source>
</reference>
<feature type="region of interest" description="Disordered" evidence="1">
    <location>
        <begin position="965"/>
        <end position="1051"/>
    </location>
</feature>
<comment type="caution">
    <text evidence="3">The sequence shown here is derived from an EMBL/GenBank/DDBJ whole genome shotgun (WGS) entry which is preliminary data.</text>
</comment>
<feature type="compositionally biased region" description="Polar residues" evidence="1">
    <location>
        <begin position="442"/>
        <end position="453"/>
    </location>
</feature>
<gene>
    <name evidence="3" type="ORF">ANN_08709</name>
</gene>
<evidence type="ECO:0000313" key="3">
    <source>
        <dbReference type="EMBL" id="KAJ4440564.1"/>
    </source>
</evidence>
<feature type="compositionally biased region" description="Basic and acidic residues" evidence="1">
    <location>
        <begin position="1034"/>
        <end position="1051"/>
    </location>
</feature>
<dbReference type="EMBL" id="JAJSOF020000017">
    <property type="protein sequence ID" value="KAJ4440564.1"/>
    <property type="molecule type" value="Genomic_DNA"/>
</dbReference>
<evidence type="ECO:0000256" key="1">
    <source>
        <dbReference type="SAM" id="MobiDB-lite"/>
    </source>
</evidence>
<feature type="region of interest" description="Disordered" evidence="1">
    <location>
        <begin position="1070"/>
        <end position="1127"/>
    </location>
</feature>
<name>A0ABQ8T274_PERAM</name>
<feature type="compositionally biased region" description="Basic and acidic residues" evidence="1">
    <location>
        <begin position="10"/>
        <end position="22"/>
    </location>
</feature>
<proteinExistence type="predicted"/>
<feature type="region of interest" description="Disordered" evidence="1">
    <location>
        <begin position="1"/>
        <end position="36"/>
    </location>
</feature>
<feature type="compositionally biased region" description="Basic and acidic residues" evidence="1">
    <location>
        <begin position="998"/>
        <end position="1027"/>
    </location>
</feature>
<protein>
    <recommendedName>
        <fullName evidence="2">Transposable element P transposase-like RNase H domain-containing protein</fullName>
    </recommendedName>
</protein>
<feature type="region of interest" description="Disordered" evidence="1">
    <location>
        <begin position="396"/>
        <end position="461"/>
    </location>
</feature>
<evidence type="ECO:0000313" key="4">
    <source>
        <dbReference type="Proteomes" id="UP001148838"/>
    </source>
</evidence>
<evidence type="ECO:0000259" key="2">
    <source>
        <dbReference type="Pfam" id="PF21787"/>
    </source>
</evidence>
<dbReference type="PANTHER" id="PTHR46600">
    <property type="entry name" value="THAP DOMAIN-CONTAINING"/>
    <property type="match status" value="1"/>
</dbReference>
<dbReference type="PANTHER" id="PTHR46600:SF1">
    <property type="entry name" value="THAP DOMAIN-CONTAINING PROTEIN 1"/>
    <property type="match status" value="1"/>
</dbReference>
<feature type="compositionally biased region" description="Acidic residues" evidence="1">
    <location>
        <begin position="397"/>
        <end position="410"/>
    </location>
</feature>
<keyword evidence="4" id="KW-1185">Reference proteome</keyword>
<organism evidence="3 4">
    <name type="scientific">Periplaneta americana</name>
    <name type="common">American cockroach</name>
    <name type="synonym">Blatta americana</name>
    <dbReference type="NCBI Taxonomy" id="6978"/>
    <lineage>
        <taxon>Eukaryota</taxon>
        <taxon>Metazoa</taxon>
        <taxon>Ecdysozoa</taxon>
        <taxon>Arthropoda</taxon>
        <taxon>Hexapoda</taxon>
        <taxon>Insecta</taxon>
        <taxon>Pterygota</taxon>
        <taxon>Neoptera</taxon>
        <taxon>Polyneoptera</taxon>
        <taxon>Dictyoptera</taxon>
        <taxon>Blattodea</taxon>
        <taxon>Blattoidea</taxon>
        <taxon>Blattidae</taxon>
        <taxon>Blattinae</taxon>
        <taxon>Periplaneta</taxon>
    </lineage>
</organism>
<dbReference type="Proteomes" id="UP001148838">
    <property type="component" value="Unassembled WGS sequence"/>
</dbReference>
<dbReference type="InterPro" id="IPR048365">
    <property type="entry name" value="TNP-like_RNaseH_N"/>
</dbReference>
<feature type="compositionally biased region" description="Acidic residues" evidence="1">
    <location>
        <begin position="974"/>
        <end position="989"/>
    </location>
</feature>
<accession>A0ABQ8T274</accession>
<sequence length="1482" mass="167707">MSTSTSSTESVDKTESYDKTQILDKNLNAEPEKSSAQDFAKFDAEVLVRETGKQVVGEIMIAKLSGEKRKEKHICCKCVEGKRDYEDTTPLVPHFKIRLDSEAKLSDSEKQLSDKSISFVDKSDLYVEEQISDEIENGSGRTFNGGFKVKGTEIPIDNNVDSVCKTDDHENIDKEAVDEYCKFLKEDGNTDTGTCTEISDIPEGPGDIVPEMITHIVKSDFCVCCDCKNKIQNQQKTVYIHCQSEKSPAENEMSDAEMVLNKSNIHCKRMIHQQERRIESVQELNKEEIVKEDIIPTVKQTTHYIEDVILHEGIRKQALQMGLDILNMSLESPLDVLSEISLKSPSESPLETSLEVPSKSSLKIPLEIPSESRLESFSTSSSEAEYGCICSPTASIGEEEEEEGEEDESESSLSSSELEFLLENKNAEGQQRIHIGERGRSGLSSQVKYSEISSSEDRSKTPSQFAVQYAQIRNPHISFQVFPSDSSTNYYKYLPAETKYYPINAAVGSIPEEKEKDIPFATHENNRYNSTPLKSAVDYKQENSEGNELIYSTRTPEIINHSDLSMNRDNENNITFALNRVGGTETSQKYSTVKTNHKSDDNALINPNNVRNWPEINKYFVFTATPDTIDVSNKEKQHKSVTSSVFNNSRAIECGLGFYKLTREGFKFVSGGIEEPIDEKEKNLLSTSSAEIDTCLLPEYTDEGISDTDPETGFPVSDEKVSRKAASDIESQNRSTEGAVLPPEIHDDLVHTMHESELEVDDEQSQYKWLVIKGQCALQKGDGNVKIIPKDVLGLIENFLITSSDRVLDKREEVYNRVKEIVLTDLKGKSLAITQTSDLAHVEPSALKSKDDFHKTLIGTHDRYIEYTSDSNEVDEFDEHYKPHIIEKNYEVDEASMSEDSEVIAIQYRQHLSEGTASTSALMSMKFDSEGELLNDNEIDKKDVGYELDGEENIQLREKVAFHEFSHEEFTSSSDEEEEEEEEEEELSMEENVSVEGNEERQEIKSKSPKKESSFLSLEKYEQKSSEDVEEEKESALGEEKNSCEETKSEFLRSSCIPLGKQVPFRKTELPKKEDGCDKYKEGSSDKLNVRSGAKESSDDKEERSSSPYDASKSSTVINANKEKTTSLKEPLEESNLVIYKRGKAYLQLSSQERLLILDTTEMIAKPISTNIESQQKEKCDGSSSAISNSLFLKCADSIEFENTKRIQNDVSLHEAELVPRTVKRKKEKQNYKCGFFSKIKIYFTKKKETKARLKKEDNHQEEVHDIMVPRTNTRIDSSDAKYIDREQKDKFTTQENAVVSDVRIRTGYGGKAANKHFFTPPKDKDEFYKWSRAIPRKDRPLSRTSSICDSHFSDDFIVKVDAFCYKDEDENNKYGVLIFDEVKLREEIQFNNATLKVDGFVDFGYLTPDTHKHQLANHALVFMFIPFLQSWVQPVAIYASRNAVPGDILAKIFIQVILQLEEAGARVVGFTCDGSQTNKKA</sequence>
<dbReference type="Pfam" id="PF21787">
    <property type="entry name" value="TNP-like_RNaseH_N"/>
    <property type="match status" value="1"/>
</dbReference>
<feature type="compositionally biased region" description="Basic and acidic residues" evidence="1">
    <location>
        <begin position="1070"/>
        <end position="1105"/>
    </location>
</feature>
<feature type="compositionally biased region" description="Polar residues" evidence="1">
    <location>
        <begin position="1108"/>
        <end position="1119"/>
    </location>
</feature>
<dbReference type="InterPro" id="IPR026516">
    <property type="entry name" value="THAP1/10"/>
</dbReference>
<feature type="domain" description="Transposable element P transposase-like RNase H" evidence="2">
    <location>
        <begin position="1367"/>
        <end position="1480"/>
    </location>
</feature>
<feature type="compositionally biased region" description="Low complexity" evidence="1">
    <location>
        <begin position="411"/>
        <end position="423"/>
    </location>
</feature>
<dbReference type="SUPFAM" id="SSF57716">
    <property type="entry name" value="Glucocorticoid receptor-like (DNA-binding domain)"/>
    <property type="match status" value="1"/>
</dbReference>